<proteinExistence type="predicted"/>
<feature type="signal peptide" evidence="3">
    <location>
        <begin position="1"/>
        <end position="46"/>
    </location>
</feature>
<dbReference type="RefSeq" id="WP_284294863.1">
    <property type="nucleotide sequence ID" value="NZ_BSUK01000001.1"/>
</dbReference>
<evidence type="ECO:0008006" key="6">
    <source>
        <dbReference type="Google" id="ProtNLM"/>
    </source>
</evidence>
<evidence type="ECO:0000256" key="2">
    <source>
        <dbReference type="SAM" id="MobiDB-lite"/>
    </source>
</evidence>
<organism evidence="4 5">
    <name type="scientific">Luteimicrobium album</name>
    <dbReference type="NCBI Taxonomy" id="1054550"/>
    <lineage>
        <taxon>Bacteria</taxon>
        <taxon>Bacillati</taxon>
        <taxon>Actinomycetota</taxon>
        <taxon>Actinomycetes</taxon>
        <taxon>Micrococcales</taxon>
        <taxon>Luteimicrobium</taxon>
    </lineage>
</organism>
<feature type="coiled-coil region" evidence="1">
    <location>
        <begin position="46"/>
        <end position="129"/>
    </location>
</feature>
<feature type="compositionally biased region" description="Basic and acidic residues" evidence="2">
    <location>
        <begin position="306"/>
        <end position="324"/>
    </location>
</feature>
<feature type="chain" id="PRO_5047519504" description="Peptidase M23" evidence="3">
    <location>
        <begin position="47"/>
        <end position="373"/>
    </location>
</feature>
<feature type="region of interest" description="Disordered" evidence="2">
    <location>
        <begin position="303"/>
        <end position="373"/>
    </location>
</feature>
<protein>
    <recommendedName>
        <fullName evidence="6">Peptidase M23</fullName>
    </recommendedName>
</protein>
<keyword evidence="5" id="KW-1185">Reference proteome</keyword>
<dbReference type="EMBL" id="BSUK01000001">
    <property type="protein sequence ID" value="GMA26634.1"/>
    <property type="molecule type" value="Genomic_DNA"/>
</dbReference>
<evidence type="ECO:0000256" key="3">
    <source>
        <dbReference type="SAM" id="SignalP"/>
    </source>
</evidence>
<accession>A0ABQ6I781</accession>
<reference evidence="5" key="1">
    <citation type="journal article" date="2019" name="Int. J. Syst. Evol. Microbiol.">
        <title>The Global Catalogue of Microorganisms (GCM) 10K type strain sequencing project: providing services to taxonomists for standard genome sequencing and annotation.</title>
        <authorList>
            <consortium name="The Broad Institute Genomics Platform"/>
            <consortium name="The Broad Institute Genome Sequencing Center for Infectious Disease"/>
            <person name="Wu L."/>
            <person name="Ma J."/>
        </authorList>
    </citation>
    <scope>NUCLEOTIDE SEQUENCE [LARGE SCALE GENOMIC DNA]</scope>
    <source>
        <strain evidence="5">NBRC 106348</strain>
    </source>
</reference>
<sequence length="373" mass="39251">MRASTTFPDSAARPRPRPTARLWFARTLAAAVGTALLAGSAVAAHADDLDDRRAAAVAKQKALEAKNEDLESQLEDTSAALSKVYLELKDVEAKIPVAQADLDVANGKVEATQRAQQLLAQRLADAQSQEKELAAQVTKGATQVAQAHDDVAAMARRAMRGDGALTSLGVVTGAQSTQQFVDDYALAKTVSRTQSRELRSLQDTEAVAKNRSVRLEAVRQQVADLKAQADEKVAEAKAAQADATKRKATLDALQASKTKKAAEVEKQKKSAAAAVEANEAQTKAQQQTIATLAAQIKKRNAARAAAAEKKRQEELAKQRAEHKASGGSSGGRGARAAVRPGARAARAGARPGARRAAAGSGWGSSRGRSRTRT</sequence>
<name>A0ABQ6I781_9MICO</name>
<gene>
    <name evidence="4" type="ORF">GCM10025864_43930</name>
</gene>
<dbReference type="Proteomes" id="UP001157091">
    <property type="component" value="Unassembled WGS sequence"/>
</dbReference>
<feature type="compositionally biased region" description="Low complexity" evidence="2">
    <location>
        <begin position="334"/>
        <end position="366"/>
    </location>
</feature>
<evidence type="ECO:0000313" key="4">
    <source>
        <dbReference type="EMBL" id="GMA26634.1"/>
    </source>
</evidence>
<keyword evidence="3" id="KW-0732">Signal</keyword>
<evidence type="ECO:0000313" key="5">
    <source>
        <dbReference type="Proteomes" id="UP001157091"/>
    </source>
</evidence>
<keyword evidence="1" id="KW-0175">Coiled coil</keyword>
<comment type="caution">
    <text evidence="4">The sequence shown here is derived from an EMBL/GenBank/DDBJ whole genome shotgun (WGS) entry which is preliminary data.</text>
</comment>
<evidence type="ECO:0000256" key="1">
    <source>
        <dbReference type="SAM" id="Coils"/>
    </source>
</evidence>